<comment type="similarity">
    <text evidence="2 8">Belongs to the glycosyltransferase 92 family.</text>
</comment>
<dbReference type="OMA" id="IPIRYRI"/>
<keyword evidence="6" id="KW-1133">Transmembrane helix</keyword>
<evidence type="ECO:0000256" key="4">
    <source>
        <dbReference type="ARBA" id="ARBA00022679"/>
    </source>
</evidence>
<evidence type="ECO:0000256" key="7">
    <source>
        <dbReference type="ARBA" id="ARBA00023136"/>
    </source>
</evidence>
<evidence type="ECO:0000313" key="10">
    <source>
        <dbReference type="Proteomes" id="UP000008281"/>
    </source>
</evidence>
<proteinExistence type="inferred from homology"/>
<evidence type="ECO:0000256" key="2">
    <source>
        <dbReference type="ARBA" id="ARBA00007647"/>
    </source>
</evidence>
<dbReference type="GeneID" id="9810638"/>
<organism evidence="10">
    <name type="scientific">Caenorhabditis remanei</name>
    <name type="common">Caenorhabditis vulgaris</name>
    <dbReference type="NCBI Taxonomy" id="31234"/>
    <lineage>
        <taxon>Eukaryota</taxon>
        <taxon>Metazoa</taxon>
        <taxon>Ecdysozoa</taxon>
        <taxon>Nematoda</taxon>
        <taxon>Chromadorea</taxon>
        <taxon>Rhabditida</taxon>
        <taxon>Rhabditina</taxon>
        <taxon>Rhabditomorpha</taxon>
        <taxon>Rhabditoidea</taxon>
        <taxon>Rhabditidae</taxon>
        <taxon>Peloderinae</taxon>
        <taxon>Caenorhabditis</taxon>
    </lineage>
</organism>
<dbReference type="Pfam" id="PF01697">
    <property type="entry name" value="Glyco_transf_92"/>
    <property type="match status" value="1"/>
</dbReference>
<dbReference type="InterPro" id="IPR008166">
    <property type="entry name" value="Glyco_transf_92"/>
</dbReference>
<dbReference type="GO" id="GO:0003831">
    <property type="term" value="F:beta-N-acetylglucosaminylglycopeptide beta-1,4-galactosyltransferase activity"/>
    <property type="evidence" value="ECO:0007669"/>
    <property type="project" value="EnsemblMetazoa"/>
</dbReference>
<dbReference type="InParanoid" id="E3LUI9"/>
<comment type="subcellular location">
    <subcellularLocation>
        <location evidence="1">Membrane</location>
        <topology evidence="1">Single-pass membrane protein</topology>
    </subcellularLocation>
</comment>
<dbReference type="PANTHER" id="PTHR21461">
    <property type="entry name" value="GLYCOSYLTRANSFERASE FAMILY 92 PROTEIN"/>
    <property type="match status" value="1"/>
</dbReference>
<evidence type="ECO:0000256" key="6">
    <source>
        <dbReference type="ARBA" id="ARBA00022989"/>
    </source>
</evidence>
<dbReference type="AlphaFoldDB" id="E3LUI9"/>
<dbReference type="EC" id="2.4.1.-" evidence="8"/>
<gene>
    <name evidence="9" type="primary">Cre-galt-1</name>
    <name evidence="9" type="ORF">CRE_30832</name>
</gene>
<reference evidence="9" key="1">
    <citation type="submission" date="2007-07" db="EMBL/GenBank/DDBJ databases">
        <title>PCAP assembly of the Caenorhabditis remanei genome.</title>
        <authorList>
            <consortium name="The Caenorhabditis remanei Sequencing Consortium"/>
            <person name="Wilson R.K."/>
        </authorList>
    </citation>
    <scope>NUCLEOTIDE SEQUENCE [LARGE SCALE GENOMIC DNA]</scope>
    <source>
        <strain evidence="9">PB4641</strain>
    </source>
</reference>
<dbReference type="PANTHER" id="PTHR21461:SF87">
    <property type="entry name" value="GH12965P"/>
    <property type="match status" value="1"/>
</dbReference>
<dbReference type="GO" id="GO:0005737">
    <property type="term" value="C:cytoplasm"/>
    <property type="evidence" value="ECO:0007669"/>
    <property type="project" value="TreeGrafter"/>
</dbReference>
<dbReference type="eggNOG" id="ENOG502S8SJ">
    <property type="taxonomic scope" value="Eukaryota"/>
</dbReference>
<keyword evidence="4 8" id="KW-0808">Transferase</keyword>
<evidence type="ECO:0000313" key="9">
    <source>
        <dbReference type="EMBL" id="EFP10990.1"/>
    </source>
</evidence>
<dbReference type="EMBL" id="DS268415">
    <property type="protein sequence ID" value="EFP10990.1"/>
    <property type="molecule type" value="Genomic_DNA"/>
</dbReference>
<dbReference type="CTD" id="9810638"/>
<evidence type="ECO:0000256" key="8">
    <source>
        <dbReference type="RuleBase" id="RU366017"/>
    </source>
</evidence>
<dbReference type="FunCoup" id="E3LUI9">
    <property type="interactions" value="32"/>
</dbReference>
<keyword evidence="10" id="KW-1185">Reference proteome</keyword>
<sequence length="424" mass="49467">MPRLTASKLLLLSVLSFLITIFYLFSKTSVSLETDPDGSEYDLDTIDEEIKYARRLLDEIPDPSKNRVQFSKIDDNGYAFSAFTDDRNGNMGYKNVRILMFITGSDEFSCEINGKRSYGVTLYELSENHKMKWGLFILNCLLPEGITFNDVNAVKISRISTGVTIQIPIRYRIQDEKSMTPDEYDYKMSTCVPALFGHVYYARKIIEFVELNSLQGIDKTYIYYDPVKMNDEGTRRTLNFYSDNLKINLIEFTLPFNSHDVWYHGQLATITDCLLRNTGITQYTFFNDFDEFFVPVLQNQTLLETVSGLFEDRKVASQRTALKFISTKINRSPYTLKNVISTKRLETRFTKCVVRPEMVFEQGIHHTSRVIQDEYTSPSHDGSLLRVYHYREPKYCCEKETLLKKRYEYKLREEFDSVVNLLEV</sequence>
<dbReference type="KEGG" id="crq:GCK72_017837"/>
<dbReference type="HOGENOM" id="CLU_053206_0_0_1"/>
<evidence type="ECO:0000256" key="3">
    <source>
        <dbReference type="ARBA" id="ARBA00022676"/>
    </source>
</evidence>
<name>E3LUI9_CAERE</name>
<dbReference type="STRING" id="31234.E3LUI9"/>
<dbReference type="GO" id="GO:0006491">
    <property type="term" value="P:N-glycan processing"/>
    <property type="evidence" value="ECO:0007669"/>
    <property type="project" value="EnsemblMetazoa"/>
</dbReference>
<dbReference type="RefSeq" id="XP_003112469.2">
    <property type="nucleotide sequence ID" value="XM_003112421.2"/>
</dbReference>
<protein>
    <recommendedName>
        <fullName evidence="8">Glycosyltransferase family 92 protein</fullName>
        <ecNumber evidence="8">2.4.1.-</ecNumber>
    </recommendedName>
</protein>
<dbReference type="OrthoDB" id="2526284at2759"/>
<keyword evidence="7" id="KW-0472">Membrane</keyword>
<dbReference type="Proteomes" id="UP000008281">
    <property type="component" value="Unassembled WGS sequence"/>
</dbReference>
<dbReference type="GO" id="GO:0016020">
    <property type="term" value="C:membrane"/>
    <property type="evidence" value="ECO:0007669"/>
    <property type="project" value="UniProtKB-SubCell"/>
</dbReference>
<evidence type="ECO:0000256" key="5">
    <source>
        <dbReference type="ARBA" id="ARBA00022692"/>
    </source>
</evidence>
<keyword evidence="3 8" id="KW-0328">Glycosyltransferase</keyword>
<evidence type="ECO:0000256" key="1">
    <source>
        <dbReference type="ARBA" id="ARBA00004167"/>
    </source>
</evidence>
<keyword evidence="5" id="KW-0812">Transmembrane</keyword>
<accession>E3LUI9</accession>